<organism evidence="7">
    <name type="scientific">Tetraodon nigroviridis</name>
    <name type="common">Spotted green pufferfish</name>
    <name type="synonym">Chelonodon nigroviridis</name>
    <dbReference type="NCBI Taxonomy" id="99883"/>
    <lineage>
        <taxon>Eukaryota</taxon>
        <taxon>Metazoa</taxon>
        <taxon>Chordata</taxon>
        <taxon>Craniata</taxon>
        <taxon>Vertebrata</taxon>
        <taxon>Euteleostomi</taxon>
        <taxon>Actinopterygii</taxon>
        <taxon>Neopterygii</taxon>
        <taxon>Teleostei</taxon>
        <taxon>Neoteleostei</taxon>
        <taxon>Acanthomorphata</taxon>
        <taxon>Eupercaria</taxon>
        <taxon>Tetraodontiformes</taxon>
        <taxon>Tetradontoidea</taxon>
        <taxon>Tetraodontidae</taxon>
        <taxon>Tetraodon</taxon>
    </lineage>
</organism>
<dbReference type="Pfam" id="PF17902">
    <property type="entry name" value="SH3_10"/>
    <property type="match status" value="1"/>
</dbReference>
<protein>
    <submittedName>
        <fullName evidence="7">Chromosome 15 SCAF14992, whole genome shotgun sequence</fullName>
    </submittedName>
</protein>
<dbReference type="Gene3D" id="1.20.58.1060">
    <property type="match status" value="1"/>
</dbReference>
<dbReference type="Pfam" id="PF18373">
    <property type="entry name" value="Spectrin_2"/>
    <property type="match status" value="1"/>
</dbReference>
<gene>
    <name evidence="7" type="ORF">GSTENG00028290001</name>
</gene>
<keyword evidence="4" id="KW-0175">Coiled coil</keyword>
<dbReference type="GO" id="GO:0005886">
    <property type="term" value="C:plasma membrane"/>
    <property type="evidence" value="ECO:0007669"/>
    <property type="project" value="TreeGrafter"/>
</dbReference>
<accession>Q4RVK5</accession>
<feature type="coiled-coil region" evidence="4">
    <location>
        <begin position="794"/>
        <end position="821"/>
    </location>
</feature>
<dbReference type="InterPro" id="IPR041573">
    <property type="entry name" value="Desmoplakin_Spectrin-like"/>
</dbReference>
<dbReference type="InterPro" id="IPR043197">
    <property type="entry name" value="Plakin"/>
</dbReference>
<feature type="domain" description="Desmoplakin spectrin-like" evidence="6">
    <location>
        <begin position="549"/>
        <end position="626"/>
    </location>
</feature>
<name>Q4RVK5_TETNG</name>
<dbReference type="GO" id="GO:0042060">
    <property type="term" value="P:wound healing"/>
    <property type="evidence" value="ECO:0007669"/>
    <property type="project" value="TreeGrafter"/>
</dbReference>
<reference evidence="7" key="1">
    <citation type="journal article" date="2004" name="Nature">
        <title>Genome duplication in the teleost fish Tetraodon nigroviridis reveals the early vertebrate proto-karyotype.</title>
        <authorList>
            <person name="Jaillon O."/>
            <person name="Aury J.-M."/>
            <person name="Brunet F."/>
            <person name="Petit J.-L."/>
            <person name="Stange-Thomann N."/>
            <person name="Mauceli E."/>
            <person name="Bouneau L."/>
            <person name="Fischer C."/>
            <person name="Ozouf-Costaz C."/>
            <person name="Bernot A."/>
            <person name="Nicaud S."/>
            <person name="Jaffe D."/>
            <person name="Fisher S."/>
            <person name="Lutfalla G."/>
            <person name="Dossat C."/>
            <person name="Segurens B."/>
            <person name="Dasilva C."/>
            <person name="Salanoubat M."/>
            <person name="Levy M."/>
            <person name="Boudet N."/>
            <person name="Castellano S."/>
            <person name="Anthouard V."/>
            <person name="Jubin C."/>
            <person name="Castelli V."/>
            <person name="Katinka M."/>
            <person name="Vacherie B."/>
            <person name="Biemont C."/>
            <person name="Skalli Z."/>
            <person name="Cattolico L."/>
            <person name="Poulain J."/>
            <person name="De Berardinis V."/>
            <person name="Cruaud C."/>
            <person name="Duprat S."/>
            <person name="Brottier P."/>
            <person name="Coutanceau J.-P."/>
            <person name="Gouzy J."/>
            <person name="Parra G."/>
            <person name="Lardier G."/>
            <person name="Chapple C."/>
            <person name="McKernan K.J."/>
            <person name="McEwan P."/>
            <person name="Bosak S."/>
            <person name="Kellis M."/>
            <person name="Volff J.-N."/>
            <person name="Guigo R."/>
            <person name="Zody M.C."/>
            <person name="Mesirov J."/>
            <person name="Lindblad-Toh K."/>
            <person name="Birren B."/>
            <person name="Nusbaum C."/>
            <person name="Kahn D."/>
            <person name="Robinson-Rechavi M."/>
            <person name="Laudet V."/>
            <person name="Schachter V."/>
            <person name="Quetier F."/>
            <person name="Saurin W."/>
            <person name="Scarpelli C."/>
            <person name="Wincker P."/>
            <person name="Lander E.S."/>
            <person name="Weissenbach J."/>
            <person name="Roest Crollius H."/>
        </authorList>
    </citation>
    <scope>NUCLEOTIDE SEQUENCE [LARGE SCALE GENOMIC DNA]</scope>
</reference>
<dbReference type="InterPro" id="IPR041615">
    <property type="entry name" value="Desmoplakin_SH3"/>
</dbReference>
<dbReference type="GO" id="GO:0043588">
    <property type="term" value="P:skin development"/>
    <property type="evidence" value="ECO:0007669"/>
    <property type="project" value="TreeGrafter"/>
</dbReference>
<reference evidence="7" key="2">
    <citation type="submission" date="2004-02" db="EMBL/GenBank/DDBJ databases">
        <authorList>
            <consortium name="Genoscope"/>
            <consortium name="Whitehead Institute Centre for Genome Research"/>
        </authorList>
    </citation>
    <scope>NUCLEOTIDE SEQUENCE</scope>
</reference>
<dbReference type="GO" id="GO:0098609">
    <property type="term" value="P:cell-cell adhesion"/>
    <property type="evidence" value="ECO:0007669"/>
    <property type="project" value="TreeGrafter"/>
</dbReference>
<dbReference type="PANTHER" id="PTHR23169:SF26">
    <property type="entry name" value="DESMOPLAKIN"/>
    <property type="match status" value="1"/>
</dbReference>
<proteinExistence type="inferred from homology"/>
<dbReference type="Pfam" id="PF21019">
    <property type="entry name" value="Spectrin_3"/>
    <property type="match status" value="1"/>
</dbReference>
<keyword evidence="2" id="KW-0597">Phosphoprotein</keyword>
<evidence type="ECO:0000256" key="2">
    <source>
        <dbReference type="ARBA" id="ARBA00022553"/>
    </source>
</evidence>
<dbReference type="PANTHER" id="PTHR23169">
    <property type="entry name" value="ENVOPLAKIN"/>
    <property type="match status" value="1"/>
</dbReference>
<evidence type="ECO:0000256" key="4">
    <source>
        <dbReference type="SAM" id="Coils"/>
    </source>
</evidence>
<dbReference type="KEGG" id="tng:GSTEN00028290G001"/>
<dbReference type="InterPro" id="IPR018159">
    <property type="entry name" value="Spectrin/alpha-actinin"/>
</dbReference>
<dbReference type="Pfam" id="PF21097">
    <property type="entry name" value="SR_plectin_7"/>
    <property type="match status" value="1"/>
</dbReference>
<feature type="coiled-coil region" evidence="4">
    <location>
        <begin position="313"/>
        <end position="340"/>
    </location>
</feature>
<feature type="coiled-coil region" evidence="4">
    <location>
        <begin position="1214"/>
        <end position="1290"/>
    </location>
</feature>
<evidence type="ECO:0000259" key="6">
    <source>
        <dbReference type="Pfam" id="PF18373"/>
    </source>
</evidence>
<evidence type="ECO:0000313" key="7">
    <source>
        <dbReference type="EMBL" id="CAG07577.1"/>
    </source>
</evidence>
<dbReference type="GO" id="GO:0005882">
    <property type="term" value="C:intermediate filament"/>
    <property type="evidence" value="ECO:0007669"/>
    <property type="project" value="TreeGrafter"/>
</dbReference>
<comment type="similarity">
    <text evidence="1">Belongs to the plakin or cytolinker family.</text>
</comment>
<feature type="coiled-coil region" evidence="4">
    <location>
        <begin position="1016"/>
        <end position="1187"/>
    </location>
</feature>
<dbReference type="GO" id="GO:0045104">
    <property type="term" value="P:intermediate filament cytoskeleton organization"/>
    <property type="evidence" value="ECO:0007669"/>
    <property type="project" value="InterPro"/>
</dbReference>
<evidence type="ECO:0000256" key="1">
    <source>
        <dbReference type="ARBA" id="ARBA00009109"/>
    </source>
</evidence>
<keyword evidence="3" id="KW-0677">Repeat</keyword>
<dbReference type="Gene3D" id="2.30.30.40">
    <property type="entry name" value="SH3 Domains"/>
    <property type="match status" value="1"/>
</dbReference>
<dbReference type="GO" id="GO:0005737">
    <property type="term" value="C:cytoplasm"/>
    <property type="evidence" value="ECO:0007669"/>
    <property type="project" value="TreeGrafter"/>
</dbReference>
<sequence length="1493" mass="172972">MSLYGSNPKLATFVPRSGSRQDLSSGSFRNDLLVGGNGFHEDFQAADGGGYTYSTSFSRTSMHGGVQRGSMGVSPGGAMSMQAVEQKTMLLTNQCHEYLQRAKMILQTGGPAMEAEKMLMLAAESLEQLKGYSRELQQLRIPTDIGRNVERLQHMYAVVQQQLMGGMTTRRLRGSGSSLDGGRIFNDAVAWISQQKRMIEMAPWGEDSLSIEKQIMSHNRTHSSLQRSQEVDRARDELNSKGDRYNLSILEQEWDSLQKMSHNRVSQLRELQSIIEEISRAIMWVNEREEEELVFDWGDKNIDQYIPRKQESYSGLMRDLEEKEKELNKLKLKADGLLSNNHPASDKIQAYMDTLQTQWSWLLQITKCIHVHLKENAAYSQFFKEANETYTKLQKEHESVRSKFTCNKNTPLENLVDLLKNLEKENERIMENKRQVQSLVNKSKTIVRLIPRNPEEKSSSPIIVQALCDFKQDQKGILKGNEGILKDNSQRSKWLVTGPGGLDMMIPSVCLLIPPPNPLSIGLANKNEQYYEAIMSIWNQLYINIKSLISWQYCLKDISYISSLTVSMLSKMRPEEYRSIIKRLETHYQEFLRTSQGSEMFGEEDKKTIQGQFDTAQNHYDTLIIQLPTYREEEVKPDTKPPLSSSSTLSLTLLNSLQELRRRLELAESGLTSHLHITLGENSVHECTVHIQRLQALHQELDSIHDDYLQVKERIKKKLDGLPPDSEQAKFLQTELEIINKKLLLLQSLKQVYLQRLAALKSLLHNLLQAEDIVKVNEARLTEKETSSLDLKELANYRSTLKQMKSDLDQKRDLLTALESDLAKAVHWNGQISESFHKCDIDLSKYSELVGQLSDRWRRIQTQIDSRLWDLEKQEKQLDHYQQSSTSLEQWIDNARKRQDTLQIAKFTDIQTLMDHLNQQKACYKIKGKKEKVEDMQKTADTCASSIKDYELQLASYSSGLETLLKIPIKRTMLQSPASVVRHEVAGLQSQYIELLTRSSDYYKFLGELLKNMEELKIRNTKIEMLEEQLRLLKDETKDRDQKNKSLEDALARYKLELSQSKEQLFSLEEVKRTTVLQANATKESLDSTHNQLQDLNDQLTRIKYQLEEEKRKKRLAEERYNSQQEEYEAAVRRRQKELEELNWMKIDLEKSVKDKERELERMKLLLEEEATRRRNAESDISKVRAQCSQEISQLKQTYETQIHVTKTTILKASQQKEEDITEVKLQVDRLTAEKRDLEEELRRLKQSMALAEMHKTKAEQEASQQRASVTQETRIRTELEVQLRTLKQQRGDDELKLSEANKYKQELSRQISILTFNLEEEGKKRRALELEISHVKQAEAELKSKNASYLEAINKLKVSEQEIRITKIELEKQASEKTKAEQGSIRLQSRIRELQCSLDGTEAELEKQKKAAQEEFTRRKRIEAELERMTQTCKEHTTTITQLKSVQVEISNSERKYGQDIAALQDALDKSVREHKVTKQELAASYRRSERG</sequence>
<dbReference type="Gene3D" id="1.20.58.60">
    <property type="match status" value="2"/>
</dbReference>
<feature type="domain" description="Desmoplakin SH3" evidence="5">
    <location>
        <begin position="452"/>
        <end position="514"/>
    </location>
</feature>
<dbReference type="SMART" id="SM00150">
    <property type="entry name" value="SPEC"/>
    <property type="match status" value="3"/>
</dbReference>
<evidence type="ECO:0000256" key="3">
    <source>
        <dbReference type="ARBA" id="ARBA00022737"/>
    </source>
</evidence>
<dbReference type="GO" id="GO:0005198">
    <property type="term" value="F:structural molecule activity"/>
    <property type="evidence" value="ECO:0007669"/>
    <property type="project" value="TreeGrafter"/>
</dbReference>
<dbReference type="OrthoDB" id="8938928at2759"/>
<feature type="coiled-coil region" evidence="4">
    <location>
        <begin position="1319"/>
        <end position="1356"/>
    </location>
</feature>
<dbReference type="FunFam" id="1.20.58.60:FF:000010">
    <property type="entry name" value="plectin isoform X2"/>
    <property type="match status" value="1"/>
</dbReference>
<feature type="coiled-coil region" evidence="4">
    <location>
        <begin position="1392"/>
        <end position="1482"/>
    </location>
</feature>
<feature type="coiled-coil region" evidence="4">
    <location>
        <begin position="383"/>
        <end position="442"/>
    </location>
</feature>
<dbReference type="EMBL" id="CAAE01014992">
    <property type="protein sequence ID" value="CAG07577.1"/>
    <property type="molecule type" value="Genomic_DNA"/>
</dbReference>
<dbReference type="SUPFAM" id="SSF46966">
    <property type="entry name" value="Spectrin repeat"/>
    <property type="match status" value="3"/>
</dbReference>
<evidence type="ECO:0000259" key="5">
    <source>
        <dbReference type="Pfam" id="PF17902"/>
    </source>
</evidence>
<dbReference type="GO" id="GO:0014704">
    <property type="term" value="C:intercalated disc"/>
    <property type="evidence" value="ECO:0007669"/>
    <property type="project" value="TreeGrafter"/>
</dbReference>